<evidence type="ECO:0000313" key="6">
    <source>
        <dbReference type="Proteomes" id="UP000006008"/>
    </source>
</evidence>
<name>G5H704_9BACT</name>
<proteinExistence type="predicted"/>
<protein>
    <recommendedName>
        <fullName evidence="4">HTH lacI-type domain-containing protein</fullName>
    </recommendedName>
</protein>
<gene>
    <name evidence="5" type="ORF">HMPREF9450_00847</name>
</gene>
<keyword evidence="6" id="KW-1185">Reference proteome</keyword>
<dbReference type="STRING" id="742725.HMPREF9450_00847"/>
<evidence type="ECO:0000256" key="3">
    <source>
        <dbReference type="ARBA" id="ARBA00023163"/>
    </source>
</evidence>
<evidence type="ECO:0000256" key="2">
    <source>
        <dbReference type="ARBA" id="ARBA00023125"/>
    </source>
</evidence>
<feature type="domain" description="HTH lacI-type" evidence="4">
    <location>
        <begin position="6"/>
        <end position="62"/>
    </location>
</feature>
<comment type="caution">
    <text evidence="5">The sequence shown here is derived from an EMBL/GenBank/DDBJ whole genome shotgun (WGS) entry which is preliminary data.</text>
</comment>
<dbReference type="Gene3D" id="3.40.50.2300">
    <property type="match status" value="2"/>
</dbReference>
<dbReference type="Proteomes" id="UP000006008">
    <property type="component" value="Unassembled WGS sequence"/>
</dbReference>
<dbReference type="GO" id="GO:0000976">
    <property type="term" value="F:transcription cis-regulatory region binding"/>
    <property type="evidence" value="ECO:0007669"/>
    <property type="project" value="TreeGrafter"/>
</dbReference>
<dbReference type="SUPFAM" id="SSF53822">
    <property type="entry name" value="Periplasmic binding protein-like I"/>
    <property type="match status" value="1"/>
</dbReference>
<dbReference type="GeneID" id="92816138"/>
<dbReference type="PANTHER" id="PTHR30146:SF109">
    <property type="entry name" value="HTH-TYPE TRANSCRIPTIONAL REGULATOR GALS"/>
    <property type="match status" value="1"/>
</dbReference>
<dbReference type="eggNOG" id="COG1609">
    <property type="taxonomic scope" value="Bacteria"/>
</dbReference>
<keyword evidence="1" id="KW-0805">Transcription regulation</keyword>
<dbReference type="SMART" id="SM00354">
    <property type="entry name" value="HTH_LACI"/>
    <property type="match status" value="1"/>
</dbReference>
<dbReference type="PATRIC" id="fig|742725.3.peg.901"/>
<dbReference type="Pfam" id="PF00356">
    <property type="entry name" value="LacI"/>
    <property type="match status" value="1"/>
</dbReference>
<dbReference type="RefSeq" id="WP_009133653.1">
    <property type="nucleotide sequence ID" value="NZ_CP102250.1"/>
</dbReference>
<dbReference type="AlphaFoldDB" id="G5H704"/>
<dbReference type="HOGENOM" id="CLU_037628_6_2_10"/>
<keyword evidence="2" id="KW-0238">DNA-binding</keyword>
<evidence type="ECO:0000313" key="5">
    <source>
        <dbReference type="EMBL" id="EHB92643.1"/>
    </source>
</evidence>
<dbReference type="InterPro" id="IPR046335">
    <property type="entry name" value="LacI/GalR-like_sensor"/>
</dbReference>
<dbReference type="InterPro" id="IPR000843">
    <property type="entry name" value="HTH_LacI"/>
</dbReference>
<evidence type="ECO:0000259" key="4">
    <source>
        <dbReference type="PROSITE" id="PS50932"/>
    </source>
</evidence>
<dbReference type="Pfam" id="PF13377">
    <property type="entry name" value="Peripla_BP_3"/>
    <property type="match status" value="1"/>
</dbReference>
<dbReference type="PANTHER" id="PTHR30146">
    <property type="entry name" value="LACI-RELATED TRANSCRIPTIONAL REPRESSOR"/>
    <property type="match status" value="1"/>
</dbReference>
<reference evidence="5 6" key="1">
    <citation type="submission" date="2011-08" db="EMBL/GenBank/DDBJ databases">
        <title>The Genome Sequence of Alistipes indistinctus YIT 12060.</title>
        <authorList>
            <consortium name="The Broad Institute Genome Sequencing Platform"/>
            <person name="Earl A."/>
            <person name="Ward D."/>
            <person name="Feldgarden M."/>
            <person name="Gevers D."/>
            <person name="Morotomi M."/>
            <person name="Young S.K."/>
            <person name="Zeng Q."/>
            <person name="Gargeya S."/>
            <person name="Fitzgerald M."/>
            <person name="Haas B."/>
            <person name="Abouelleil A."/>
            <person name="Alvarado L."/>
            <person name="Arachchi H.M."/>
            <person name="Berlin A."/>
            <person name="Brown A."/>
            <person name="Chapman S.B."/>
            <person name="Chen Z."/>
            <person name="Dunbar C."/>
            <person name="Freedman E."/>
            <person name="Gearin G."/>
            <person name="Gellesch M."/>
            <person name="Goldberg J."/>
            <person name="Griggs A."/>
            <person name="Gujja S."/>
            <person name="Heiman D."/>
            <person name="Howarth C."/>
            <person name="Larson L."/>
            <person name="Lui A."/>
            <person name="MacDonald P.J.P."/>
            <person name="Montmayeur A."/>
            <person name="Murphy C."/>
            <person name="Neiman D."/>
            <person name="Pearson M."/>
            <person name="Priest M."/>
            <person name="Roberts A."/>
            <person name="Saif S."/>
            <person name="Shea T."/>
            <person name="Shenoy N."/>
            <person name="Sisk P."/>
            <person name="Stolte C."/>
            <person name="Sykes S."/>
            <person name="Wortman J."/>
            <person name="Nusbaum C."/>
            <person name="Birren B."/>
        </authorList>
    </citation>
    <scope>NUCLEOTIDE SEQUENCE [LARGE SCALE GENOMIC DNA]</scope>
    <source>
        <strain evidence="5 6">YIT 12060</strain>
    </source>
</reference>
<dbReference type="CDD" id="cd01392">
    <property type="entry name" value="HTH_LacI"/>
    <property type="match status" value="1"/>
</dbReference>
<dbReference type="InterPro" id="IPR028082">
    <property type="entry name" value="Peripla_BP_I"/>
</dbReference>
<sequence length="336" mass="37477">MSPENNLKSIARRTGVSISTVSRVLNGKHEQYRISAKTVKRVMDEAKRIDYKPSILAQSLRTNKTYTIGLLIPSIDNPYFATIASEIVFEAKRYGYTVILLDTLEDEGNESECINTLLTRSIDGIILVPCGERPESLEKIDEQTPIVLIDRYFEDTSLSYICTDNYRGALDGVKLLIENGHKEILCIRGVPHSMPSKERVKGYIDALRESGFDTRSRIAGNDYSITNGYLETKLAIGSPARPTAIFALSNTIMLGAIRAIGESSLRIPDDVSILSFDNNLFLDFLHPAVTRISQPTKEISQLAVKILMERLSDKQSVPQQIKLPAQIIEGKSVKRL</sequence>
<dbReference type="GO" id="GO:0003700">
    <property type="term" value="F:DNA-binding transcription factor activity"/>
    <property type="evidence" value="ECO:0007669"/>
    <property type="project" value="TreeGrafter"/>
</dbReference>
<dbReference type="PROSITE" id="PS50932">
    <property type="entry name" value="HTH_LACI_2"/>
    <property type="match status" value="1"/>
</dbReference>
<dbReference type="CDD" id="cd06267">
    <property type="entry name" value="PBP1_LacI_sugar_binding-like"/>
    <property type="match status" value="1"/>
</dbReference>
<evidence type="ECO:0000256" key="1">
    <source>
        <dbReference type="ARBA" id="ARBA00023015"/>
    </source>
</evidence>
<organism evidence="5 6">
    <name type="scientific">Alistipes indistinctus YIT 12060</name>
    <dbReference type="NCBI Taxonomy" id="742725"/>
    <lineage>
        <taxon>Bacteria</taxon>
        <taxon>Pseudomonadati</taxon>
        <taxon>Bacteroidota</taxon>
        <taxon>Bacteroidia</taxon>
        <taxon>Bacteroidales</taxon>
        <taxon>Rikenellaceae</taxon>
        <taxon>Alistipes</taxon>
    </lineage>
</organism>
<dbReference type="SUPFAM" id="SSF47413">
    <property type="entry name" value="lambda repressor-like DNA-binding domains"/>
    <property type="match status" value="1"/>
</dbReference>
<keyword evidence="3" id="KW-0804">Transcription</keyword>
<dbReference type="OrthoDB" id="9803256at2"/>
<accession>G5H704</accession>
<dbReference type="EMBL" id="ADLD01000009">
    <property type="protein sequence ID" value="EHB92643.1"/>
    <property type="molecule type" value="Genomic_DNA"/>
</dbReference>
<dbReference type="InterPro" id="IPR010982">
    <property type="entry name" value="Lambda_DNA-bd_dom_sf"/>
</dbReference>
<dbReference type="Gene3D" id="1.10.260.40">
    <property type="entry name" value="lambda repressor-like DNA-binding domains"/>
    <property type="match status" value="1"/>
</dbReference>